<feature type="transmembrane region" description="Helical" evidence="1">
    <location>
        <begin position="304"/>
        <end position="331"/>
    </location>
</feature>
<feature type="domain" description="Glycosyltransferase 2-like" evidence="2">
    <location>
        <begin position="42"/>
        <end position="98"/>
    </location>
</feature>
<evidence type="ECO:0000313" key="4">
    <source>
        <dbReference type="Proteomes" id="UP000295807"/>
    </source>
</evidence>
<keyword evidence="1" id="KW-1133">Transmembrane helix</keyword>
<dbReference type="CDD" id="cd00761">
    <property type="entry name" value="Glyco_tranf_GTA_type"/>
    <property type="match status" value="1"/>
</dbReference>
<keyword evidence="1" id="KW-0812">Transmembrane</keyword>
<reference evidence="3 4" key="1">
    <citation type="submission" date="2019-03" db="EMBL/GenBank/DDBJ databases">
        <title>Genomic Encyclopedia of Type Strains, Phase IV (KMG-IV): sequencing the most valuable type-strain genomes for metagenomic binning, comparative biology and taxonomic classification.</title>
        <authorList>
            <person name="Goeker M."/>
        </authorList>
    </citation>
    <scope>NUCLEOTIDE SEQUENCE [LARGE SCALE GENOMIC DNA]</scope>
    <source>
        <strain evidence="3 4">DSM 21100</strain>
    </source>
</reference>
<dbReference type="EMBL" id="SMAD01000014">
    <property type="protein sequence ID" value="TCS85153.1"/>
    <property type="molecule type" value="Genomic_DNA"/>
</dbReference>
<evidence type="ECO:0000256" key="1">
    <source>
        <dbReference type="SAM" id="Phobius"/>
    </source>
</evidence>
<dbReference type="InterPro" id="IPR001173">
    <property type="entry name" value="Glyco_trans_2-like"/>
</dbReference>
<dbReference type="OrthoDB" id="9800276at2"/>
<feature type="transmembrane region" description="Helical" evidence="1">
    <location>
        <begin position="351"/>
        <end position="372"/>
    </location>
</feature>
<gene>
    <name evidence="3" type="ORF">EDD80_11423</name>
</gene>
<name>A0A4R3KM51_9SPHI</name>
<evidence type="ECO:0000259" key="2">
    <source>
        <dbReference type="Pfam" id="PF00535"/>
    </source>
</evidence>
<feature type="transmembrane region" description="Helical" evidence="1">
    <location>
        <begin position="7"/>
        <end position="25"/>
    </location>
</feature>
<keyword evidence="3" id="KW-0808">Transferase</keyword>
<evidence type="ECO:0000313" key="3">
    <source>
        <dbReference type="EMBL" id="TCS85153.1"/>
    </source>
</evidence>
<accession>A0A4R3KM51</accession>
<comment type="caution">
    <text evidence="3">The sequence shown here is derived from an EMBL/GenBank/DDBJ whole genome shotgun (WGS) entry which is preliminary data.</text>
</comment>
<dbReference type="SUPFAM" id="SSF53448">
    <property type="entry name" value="Nucleotide-diphospho-sugar transferases"/>
    <property type="match status" value="1"/>
</dbReference>
<dbReference type="AlphaFoldDB" id="A0A4R3KM51"/>
<dbReference type="Pfam" id="PF00535">
    <property type="entry name" value="Glycos_transf_2"/>
    <property type="match status" value="1"/>
</dbReference>
<proteinExistence type="predicted"/>
<protein>
    <submittedName>
        <fullName evidence="3">Glycosyl transferase family 2</fullName>
    </submittedName>
</protein>
<keyword evidence="4" id="KW-1185">Reference proteome</keyword>
<keyword evidence="1" id="KW-0472">Membrane</keyword>
<organism evidence="3 4">
    <name type="scientific">Anseongella ginsenosidimutans</name>
    <dbReference type="NCBI Taxonomy" id="496056"/>
    <lineage>
        <taxon>Bacteria</taxon>
        <taxon>Pseudomonadati</taxon>
        <taxon>Bacteroidota</taxon>
        <taxon>Sphingobacteriia</taxon>
        <taxon>Sphingobacteriales</taxon>
        <taxon>Sphingobacteriaceae</taxon>
        <taxon>Anseongella</taxon>
    </lineage>
</organism>
<dbReference type="Gene3D" id="3.90.550.10">
    <property type="entry name" value="Spore Coat Polysaccharide Biosynthesis Protein SpsA, Chain A"/>
    <property type="match status" value="1"/>
</dbReference>
<dbReference type="InterPro" id="IPR029044">
    <property type="entry name" value="Nucleotide-diphossugar_trans"/>
</dbReference>
<sequence length="376" mass="42059">MILTLTYAVFLFLILRFCMVLFNFISNPKLPSAPRNYYDFVSILIPSYVSLSQLAGLLQSIREQDFENYEVLIYGDGSGELRQVAAMAAGRDARVRILEPAGPGSPESAEIPEMPWLNEGAGSAGRAQSERAEKKCRFLASRAKGDYLLFLNRVERVERGLIYNALYRAKIHSLGLLSLFADQKMKTFAEGQLVPSLNYLLVSLLPLRLILLTRWKWLAAGSGQFLLFDARHYQAFQWHSQTGSSGPDASDIMKKMKELGFRVEALFANGYVSGRIYTGKRCFGAFRKDVLSGFEGNIPVMFMYLLLCCLGPLCLMPLLSMQLLGMGLTLVTGMRIMSSLMANQPVWWNLLFHPLQMACLAAAAGASIFRIVRKNN</sequence>
<dbReference type="Proteomes" id="UP000295807">
    <property type="component" value="Unassembled WGS sequence"/>
</dbReference>
<dbReference type="GO" id="GO:0016740">
    <property type="term" value="F:transferase activity"/>
    <property type="evidence" value="ECO:0007669"/>
    <property type="project" value="UniProtKB-KW"/>
</dbReference>
<dbReference type="RefSeq" id="WP_132130369.1">
    <property type="nucleotide sequence ID" value="NZ_CP042432.1"/>
</dbReference>